<dbReference type="InterPro" id="IPR049404">
    <property type="entry name" value="EDC4_C"/>
</dbReference>
<dbReference type="OrthoDB" id="21128at2759"/>
<evidence type="ECO:0000256" key="7">
    <source>
        <dbReference type="ARBA" id="ARBA00022664"/>
    </source>
</evidence>
<keyword evidence="6 11" id="KW-0853">WD repeat</keyword>
<evidence type="ECO:0000256" key="9">
    <source>
        <dbReference type="ARBA" id="ARBA00023054"/>
    </source>
</evidence>
<keyword evidence="9" id="KW-0175">Coiled coil</keyword>
<keyword evidence="7" id="KW-0507">mRNA processing</keyword>
<feature type="region of interest" description="Disordered" evidence="12">
    <location>
        <begin position="564"/>
        <end position="595"/>
    </location>
</feature>
<dbReference type="Pfam" id="PF00249">
    <property type="entry name" value="Myb_DNA-binding"/>
    <property type="match status" value="1"/>
</dbReference>
<dbReference type="GO" id="GO:0031087">
    <property type="term" value="P:deadenylation-independent decapping of nuclear-transcribed mRNA"/>
    <property type="evidence" value="ECO:0007669"/>
    <property type="project" value="InterPro"/>
</dbReference>
<dbReference type="InterPro" id="IPR017930">
    <property type="entry name" value="Myb_dom"/>
</dbReference>
<evidence type="ECO:0000256" key="12">
    <source>
        <dbReference type="SAM" id="MobiDB-lite"/>
    </source>
</evidence>
<keyword evidence="16" id="KW-1185">Reference proteome</keyword>
<dbReference type="EMBL" id="JAJAGQ010000008">
    <property type="protein sequence ID" value="KAJ8556035.1"/>
    <property type="molecule type" value="Genomic_DNA"/>
</dbReference>
<dbReference type="FunFam" id="2.130.10.10:FF:000232">
    <property type="entry name" value="enhancer of mRNA-decapping protein 4"/>
    <property type="match status" value="1"/>
</dbReference>
<dbReference type="GO" id="GO:0006397">
    <property type="term" value="P:mRNA processing"/>
    <property type="evidence" value="ECO:0007669"/>
    <property type="project" value="UniProtKB-KW"/>
</dbReference>
<evidence type="ECO:0000256" key="6">
    <source>
        <dbReference type="ARBA" id="ARBA00022574"/>
    </source>
</evidence>
<evidence type="ECO:0000256" key="3">
    <source>
        <dbReference type="ARBA" id="ARBA00009639"/>
    </source>
</evidence>
<dbReference type="Pfam" id="PF21289">
    <property type="entry name" value="EDC4_C"/>
    <property type="match status" value="1"/>
</dbReference>
<evidence type="ECO:0000256" key="1">
    <source>
        <dbReference type="ARBA" id="ARBA00004123"/>
    </source>
</evidence>
<dbReference type="SUPFAM" id="SSF46689">
    <property type="entry name" value="Homeodomain-like"/>
    <property type="match status" value="1"/>
</dbReference>
<dbReference type="InterPro" id="IPR032401">
    <property type="entry name" value="EDC4_WD40"/>
</dbReference>
<gene>
    <name evidence="15" type="ORF">K7X08_022793</name>
</gene>
<keyword evidence="10" id="KW-0539">Nucleus</keyword>
<evidence type="ECO:0000256" key="5">
    <source>
        <dbReference type="ARBA" id="ARBA00022553"/>
    </source>
</evidence>
<dbReference type="GO" id="GO:0000932">
    <property type="term" value="C:P-body"/>
    <property type="evidence" value="ECO:0007669"/>
    <property type="project" value="UniProtKB-SubCell"/>
</dbReference>
<evidence type="ECO:0000256" key="8">
    <source>
        <dbReference type="ARBA" id="ARBA00022737"/>
    </source>
</evidence>
<evidence type="ECO:0000259" key="13">
    <source>
        <dbReference type="PROSITE" id="PS50090"/>
    </source>
</evidence>
<dbReference type="PROSITE" id="PS51294">
    <property type="entry name" value="HTH_MYB"/>
    <property type="match status" value="1"/>
</dbReference>
<keyword evidence="8" id="KW-0677">Repeat</keyword>
<organism evidence="15 16">
    <name type="scientific">Anisodus acutangulus</name>
    <dbReference type="NCBI Taxonomy" id="402998"/>
    <lineage>
        <taxon>Eukaryota</taxon>
        <taxon>Viridiplantae</taxon>
        <taxon>Streptophyta</taxon>
        <taxon>Embryophyta</taxon>
        <taxon>Tracheophyta</taxon>
        <taxon>Spermatophyta</taxon>
        <taxon>Magnoliopsida</taxon>
        <taxon>eudicotyledons</taxon>
        <taxon>Gunneridae</taxon>
        <taxon>Pentapetalae</taxon>
        <taxon>asterids</taxon>
        <taxon>lamiids</taxon>
        <taxon>Solanales</taxon>
        <taxon>Solanaceae</taxon>
        <taxon>Solanoideae</taxon>
        <taxon>Hyoscyameae</taxon>
        <taxon>Anisodus</taxon>
    </lineage>
</organism>
<evidence type="ECO:0000256" key="4">
    <source>
        <dbReference type="ARBA" id="ARBA00022490"/>
    </source>
</evidence>
<evidence type="ECO:0000256" key="10">
    <source>
        <dbReference type="ARBA" id="ARBA00023242"/>
    </source>
</evidence>
<dbReference type="InterPro" id="IPR044938">
    <property type="entry name" value="EDC4_C_sf"/>
</dbReference>
<evidence type="ECO:0000259" key="14">
    <source>
        <dbReference type="PROSITE" id="PS51294"/>
    </source>
</evidence>
<evidence type="ECO:0000313" key="15">
    <source>
        <dbReference type="EMBL" id="KAJ8556035.1"/>
    </source>
</evidence>
<dbReference type="InterPro" id="IPR001005">
    <property type="entry name" value="SANT/Myb"/>
</dbReference>
<keyword evidence="5" id="KW-0597">Phosphoprotein</keyword>
<comment type="caution">
    <text evidence="15">The sequence shown here is derived from an EMBL/GenBank/DDBJ whole genome shotgun (WGS) entry which is preliminary data.</text>
</comment>
<dbReference type="PANTHER" id="PTHR15598:SF5">
    <property type="entry name" value="ENHANCER OF MRNA-DECAPPING PROTEIN 4"/>
    <property type="match status" value="1"/>
</dbReference>
<dbReference type="GO" id="GO:0005634">
    <property type="term" value="C:nucleus"/>
    <property type="evidence" value="ECO:0007669"/>
    <property type="project" value="UniProtKB-SubCell"/>
</dbReference>
<feature type="repeat" description="WD" evidence="11">
    <location>
        <begin position="84"/>
        <end position="126"/>
    </location>
</feature>
<sequence length="1508" mass="165041">MASSSTKLPKGRHLNGDYVVYDIDTRLPGEVQPQLEVTPITKYGSDPGLVLGRQIAVNKSYICYGLKLGAIRVLNINTALRSLLKGLSQRVTDMAFFAEDVHLLASASVDGRVYIWRITEGPDEEDKPQITGSIVAAIQIVGEGESVHPRVCWHCHKQEILVVGIGKHVLKIDTTKFGKAEVFSADEPLRCPVDRLVDGVQLVGTHDGEVTDLSMCQWMTTRLVSASVDGTIKIWEDRKPQPLAILRPHDGNPVNSVTFLDAPDRPDHIILITGGLLNREMKIWVSKSEEGWLLPSDAESWHCTQTLELKSSAEACAEEAFFNQVVALSQAGLLLLANAKKNAIYAVHLEYGLNPVATHMDYIAEFTVTMPILSFTGTSDLLPHGEQIVQVYCVQTQAIQQYALDSSQCLPPPMENAVGFERTESSISRDAASIEGYAPVDPPGSKQMEFPLTSSAPKSLVNESVTEVVATARPPSTDARTALATSVEFVSSIAESKSASLPSITTDTDIAPFASPPPLSPELARKLSGFRSTSNSFELGPSINDRVGDPKAVEYSVVRQMDAIHPNLTGPTSSDGDPMNNEDEVSRDNGSPGISNPIKFKHPTHLVTPSEILMANSSSEVNHVNEQKSERESSIQDVVINKEARNVEVEVKVVGETRFSQKTDIGSQEELHAFVSENEKPFCSQASDLGIEMARECHTLSPETYIVEESRQFDGACGSERLTQMSTAPEEDRDSAKEISENNLDSNVQVSAHQPPAPSAKGKKKKAKNTQGFGPSSPSPGAFNSSDSNEGGVSSSNGSMEAAFSQILSMQEMLNQLLNMQKETQKQMGMMVAVPVTKEGRRLEAALGRSMEKAVKANSDALLARFQEESAKQEKLLRDRTQQITNLISNCFNKDMPGLTEKIMKKELAAVGQAVTRSIAPTVEKAVSTAISEAFQKGVSDKAVNQLEKTVSSKLEASVARQIQAQFQTSGKQALQETLKSTLEGSVIPAFEMSCKAMFEQVDLMFQKGFAEHTASALQQFESMHSPLAHALRDAINSASSMTQTLSGELADGQKKLLTLAVSGGNSNSSNPLVSHMSNGPLLHEKLEAPVDPTKELSRLLAERKYEEAFTAALQRSDVSIVSWLCLQVDLPGILSMNPLPLSQGVLLSLLQQVAFDVTKETARKLSWVRDVLSAINPTDPLIAVHVRPIFEQVYQILNHHRNLPTTTPAELSSIRLIMHVINSMLMTCLHRCGKSCRLRWTNYLRPDLKHGQFSEAEEQTIVTLHSVLGNRWCVIAAQLPGRTDNDVKNHWNTKLKKKLSGMGIDPVTHKPFSHLISEIATTLSPPQAPHLAEAALGCFKDEMLHLLTKKRFGFQFHQQFANMASTPNNAPSTSHVKHEDNSYKDDTIEKIKYGLSRAIKESDKNWVTSGGATSSHFHDNGGFNNYNFANWLNDEEGSPWNQSLCSGSTCTAGDELQHQQQNKKSSNENCEDGGKEIVVTRNKSSTTFNSDCVLWDISSDDLMNTMV</sequence>
<keyword evidence="4" id="KW-0963">Cytoplasm</keyword>
<protein>
    <submittedName>
        <fullName evidence="15">Uncharacterized protein</fullName>
    </submittedName>
</protein>
<comment type="similarity">
    <text evidence="3">Belongs to the WD repeat EDC4 family.</text>
</comment>
<evidence type="ECO:0000313" key="16">
    <source>
        <dbReference type="Proteomes" id="UP001152561"/>
    </source>
</evidence>
<dbReference type="PROSITE" id="PS50090">
    <property type="entry name" value="MYB_LIKE"/>
    <property type="match status" value="1"/>
</dbReference>
<proteinExistence type="inferred from homology"/>
<dbReference type="SMART" id="SM00717">
    <property type="entry name" value="SANT"/>
    <property type="match status" value="1"/>
</dbReference>
<dbReference type="PANTHER" id="PTHR15598">
    <property type="entry name" value="ENHANCER OF MRNA-DECAPPING PROTEIN 4"/>
    <property type="match status" value="1"/>
</dbReference>
<dbReference type="FunFam" id="1.10.10.60:FF:000204">
    <property type="entry name" value="transcription factor MYB80"/>
    <property type="match status" value="1"/>
</dbReference>
<dbReference type="SUPFAM" id="SSF50978">
    <property type="entry name" value="WD40 repeat-like"/>
    <property type="match status" value="1"/>
</dbReference>
<dbReference type="PROSITE" id="PS50082">
    <property type="entry name" value="WD_REPEATS_2"/>
    <property type="match status" value="2"/>
</dbReference>
<evidence type="ECO:0000256" key="11">
    <source>
        <dbReference type="PROSITE-ProRule" id="PRU00221"/>
    </source>
</evidence>
<dbReference type="GO" id="GO:0000976">
    <property type="term" value="F:transcription cis-regulatory region binding"/>
    <property type="evidence" value="ECO:0007669"/>
    <property type="project" value="UniProtKB-ARBA"/>
</dbReference>
<dbReference type="Gene3D" id="1.10.220.100">
    <property type="entry name" value="conserved c-terminal region of ge- 1"/>
    <property type="match status" value="1"/>
</dbReference>
<dbReference type="InterPro" id="IPR036322">
    <property type="entry name" value="WD40_repeat_dom_sf"/>
</dbReference>
<dbReference type="InterPro" id="IPR045152">
    <property type="entry name" value="EDC4-like"/>
</dbReference>
<dbReference type="FunFam" id="1.10.220.100:FF:000001">
    <property type="entry name" value="Enhancer of mRNA-decapping protein 4"/>
    <property type="match status" value="1"/>
</dbReference>
<dbReference type="InterPro" id="IPR015943">
    <property type="entry name" value="WD40/YVTN_repeat-like_dom_sf"/>
</dbReference>
<dbReference type="InterPro" id="IPR001680">
    <property type="entry name" value="WD40_rpt"/>
</dbReference>
<dbReference type="Gene3D" id="1.10.10.60">
    <property type="entry name" value="Homeodomain-like"/>
    <property type="match status" value="1"/>
</dbReference>
<dbReference type="SMART" id="SM00320">
    <property type="entry name" value="WD40"/>
    <property type="match status" value="3"/>
</dbReference>
<dbReference type="InterPro" id="IPR009057">
    <property type="entry name" value="Homeodomain-like_sf"/>
</dbReference>
<reference evidence="16" key="1">
    <citation type="journal article" date="2023" name="Proc. Natl. Acad. Sci. U.S.A.">
        <title>Genomic and structural basis for evolution of tropane alkaloid biosynthesis.</title>
        <authorList>
            <person name="Wanga Y.-J."/>
            <person name="Taina T."/>
            <person name="Yua J.-Y."/>
            <person name="Lia J."/>
            <person name="Xua B."/>
            <person name="Chenc J."/>
            <person name="D'Auriad J.C."/>
            <person name="Huanga J.-P."/>
            <person name="Huanga S.-X."/>
        </authorList>
    </citation>
    <scope>NUCLEOTIDE SEQUENCE [LARGE SCALE GENOMIC DNA]</scope>
    <source>
        <strain evidence="16">cv. KIB-2019</strain>
    </source>
</reference>
<feature type="domain" description="HTH myb-type" evidence="14">
    <location>
        <begin position="1246"/>
        <end position="1300"/>
    </location>
</feature>
<feature type="domain" description="Myb-like" evidence="13">
    <location>
        <begin position="1246"/>
        <end position="1296"/>
    </location>
</feature>
<dbReference type="CDD" id="cd00167">
    <property type="entry name" value="SANT"/>
    <property type="match status" value="1"/>
</dbReference>
<dbReference type="Gene3D" id="2.130.10.10">
    <property type="entry name" value="YVTN repeat-like/Quinoprotein amine dehydrogenase"/>
    <property type="match status" value="1"/>
</dbReference>
<dbReference type="GO" id="GO:0010597">
    <property type="term" value="P:green leaf volatile biosynthetic process"/>
    <property type="evidence" value="ECO:0007669"/>
    <property type="project" value="UniProtKB-ARBA"/>
</dbReference>
<accession>A0A9Q1MF11</accession>
<dbReference type="Proteomes" id="UP001152561">
    <property type="component" value="Unassembled WGS sequence"/>
</dbReference>
<feature type="region of interest" description="Disordered" evidence="12">
    <location>
        <begin position="724"/>
        <end position="798"/>
    </location>
</feature>
<feature type="repeat" description="WD" evidence="11">
    <location>
        <begin position="203"/>
        <end position="236"/>
    </location>
</feature>
<name>A0A9Q1MF11_9SOLA</name>
<feature type="compositionally biased region" description="Polar residues" evidence="12">
    <location>
        <begin position="741"/>
        <end position="752"/>
    </location>
</feature>
<dbReference type="Pfam" id="PF16529">
    <property type="entry name" value="Ge1_WD40"/>
    <property type="match status" value="1"/>
</dbReference>
<comment type="subcellular location">
    <subcellularLocation>
        <location evidence="2">Cytoplasm</location>
        <location evidence="2">P-body</location>
    </subcellularLocation>
    <subcellularLocation>
        <location evidence="1">Nucleus</location>
    </subcellularLocation>
</comment>
<evidence type="ECO:0000256" key="2">
    <source>
        <dbReference type="ARBA" id="ARBA00004201"/>
    </source>
</evidence>
<feature type="compositionally biased region" description="Low complexity" evidence="12">
    <location>
        <begin position="784"/>
        <end position="798"/>
    </location>
</feature>